<accession>N1ZSF9</accession>
<dbReference type="Gene3D" id="3.10.180.10">
    <property type="entry name" value="2,3-Dihydroxybiphenyl 1,2-Dioxygenase, domain 1"/>
    <property type="match status" value="1"/>
</dbReference>
<sequence length="141" mass="16514">MAIITPNFNFDGKCEEAIYLYQKAFDAEINCLLRYSDAKWDDFHRELSEEQKEYIYHAELLIGNQRIMMADNLDIPFKPSTALSLTITLETKEDVMRVFEIMQDGSEIIYPVHSTTYSSCSVSFIDKFGFRWVIMTDQTEH</sequence>
<dbReference type="InterPro" id="IPR029068">
    <property type="entry name" value="Glyas_Bleomycin-R_OHBP_Dase"/>
</dbReference>
<dbReference type="EMBL" id="AQFT01000217">
    <property type="protein sequence ID" value="EMZ17003.1"/>
    <property type="molecule type" value="Genomic_DNA"/>
</dbReference>
<comment type="caution">
    <text evidence="2">The sequence shown here is derived from an EMBL/GenBank/DDBJ whole genome shotgun (WGS) entry which is preliminary data.</text>
</comment>
<dbReference type="AlphaFoldDB" id="N1ZSF9"/>
<dbReference type="HOGENOM" id="CLU_046006_17_6_9"/>
<dbReference type="STRING" id="1235802.C823_06106"/>
<dbReference type="PANTHER" id="PTHR33990">
    <property type="entry name" value="PROTEIN YJDN-RELATED"/>
    <property type="match status" value="1"/>
</dbReference>
<evidence type="ECO:0000259" key="1">
    <source>
        <dbReference type="Pfam" id="PF06983"/>
    </source>
</evidence>
<evidence type="ECO:0000313" key="3">
    <source>
        <dbReference type="Proteomes" id="UP000012589"/>
    </source>
</evidence>
<dbReference type="PATRIC" id="fig|1235802.3.peg.6453"/>
<dbReference type="SUPFAM" id="SSF54593">
    <property type="entry name" value="Glyoxalase/Bleomycin resistance protein/Dihydroxybiphenyl dioxygenase"/>
    <property type="match status" value="1"/>
</dbReference>
<organism evidence="2 3">
    <name type="scientific">Eubacterium plexicaudatum ASF492</name>
    <dbReference type="NCBI Taxonomy" id="1235802"/>
    <lineage>
        <taxon>Bacteria</taxon>
        <taxon>Bacillati</taxon>
        <taxon>Bacillota</taxon>
        <taxon>Clostridia</taxon>
        <taxon>Eubacteriales</taxon>
        <taxon>Eubacteriaceae</taxon>
        <taxon>Eubacterium</taxon>
    </lineage>
</organism>
<reference evidence="2 3" key="1">
    <citation type="journal article" date="2014" name="Genome Announc.">
        <title>Draft genome sequences of the altered schaedler flora, a defined bacterial community from gnotobiotic mice.</title>
        <authorList>
            <person name="Wannemuehler M.J."/>
            <person name="Overstreet A.M."/>
            <person name="Ward D.V."/>
            <person name="Phillips G.J."/>
        </authorList>
    </citation>
    <scope>NUCLEOTIDE SEQUENCE [LARGE SCALE GENOMIC DNA]</scope>
    <source>
        <strain evidence="2 3">ASF492</strain>
    </source>
</reference>
<keyword evidence="3" id="KW-1185">Reference proteome</keyword>
<dbReference type="InterPro" id="IPR028973">
    <property type="entry name" value="PhnB-like"/>
</dbReference>
<dbReference type="OrthoDB" id="9795306at2"/>
<proteinExistence type="predicted"/>
<dbReference type="Pfam" id="PF06983">
    <property type="entry name" value="3-dmu-9_3-mt"/>
    <property type="match status" value="1"/>
</dbReference>
<dbReference type="CDD" id="cd06588">
    <property type="entry name" value="PhnB_like"/>
    <property type="match status" value="1"/>
</dbReference>
<gene>
    <name evidence="2" type="ORF">C823_06106</name>
</gene>
<dbReference type="Proteomes" id="UP000012589">
    <property type="component" value="Unassembled WGS sequence"/>
</dbReference>
<protein>
    <recommendedName>
        <fullName evidence="1">PhnB-like domain-containing protein</fullName>
    </recommendedName>
</protein>
<feature type="domain" description="PhnB-like" evidence="1">
    <location>
        <begin position="4"/>
        <end position="134"/>
    </location>
</feature>
<name>N1ZSF9_9FIRM</name>
<dbReference type="eggNOG" id="COG2764">
    <property type="taxonomic scope" value="Bacteria"/>
</dbReference>
<evidence type="ECO:0000313" key="2">
    <source>
        <dbReference type="EMBL" id="EMZ17003.1"/>
    </source>
</evidence>
<dbReference type="PANTHER" id="PTHR33990:SF1">
    <property type="entry name" value="PROTEIN YJDN"/>
    <property type="match status" value="1"/>
</dbReference>